<dbReference type="PANTHER" id="PTHR43615:SF1">
    <property type="entry name" value="PPDK_N DOMAIN-CONTAINING PROTEIN"/>
    <property type="match status" value="1"/>
</dbReference>
<evidence type="ECO:0008006" key="5">
    <source>
        <dbReference type="Google" id="ProtNLM"/>
    </source>
</evidence>
<dbReference type="InterPro" id="IPR008279">
    <property type="entry name" value="PEP-util_enz_mobile_dom"/>
</dbReference>
<proteinExistence type="predicted"/>
<evidence type="ECO:0000313" key="4">
    <source>
        <dbReference type="Proteomes" id="UP000178735"/>
    </source>
</evidence>
<sequence length="902" mass="101215">MNLFKLAGYGCSVPPFIALSTACFNGFIKSMEKEFNAALAGLNVETPAAIAKSAAKLRALFRAENLDKTLASEILKEVRKNVGENCYLSVRSSATTEDSKDFSYAGQLDSFLFRKTDAEIIEAVAGCWASGYSDRAVAYRAMKNISQRDVKVAVVIQKMINGSVSGVAFTVNPITEVRDEMLISAAYGLGEGLVSGELNADQFICRKADILAIDRMEISSKKEKVVFDSEKGCGTKKEAIEAPQADAQCLSNQQVLAIAAICRNIETANKGVPQDIEWTVDIDNPRKIYILQTRPITTLGKLSPSKSEYKTIWDNSNIVESYSGITSPLTFSFALNAYHMVYVQFCEVLKVPREKIINNDFYFANMLGLLNGRVYYNIKNWCRLISVLPGYNYNRRFMEQMMGVKSKIDFTPATASKGGFFHKYFVELPRLMWSGVNLAWQFFTIEDKVNNFMKIYQDMFDKYQKYNFNAAQSHDLVNVYFELENGVLRNWKAPIVNDFMAMIFYGILRMLIEKWGLNDEGGSLQNELVAGQGDVESTLPLKKLQQIARFIKTDEELTNLFKISNEEKLTEMFVYAGRSAYTGNQNKLCDMIAEYLEEFGYRSMNELKLEVPPLMDKPQFVFSILKNYTACSLPENDGSSSHEKDLREKAERLVSEKLSGKRMFGVISKLAVFNFIVSNTKRAVAFREYQRFARTKMFGLARRIFVGIGHRLVEFKVIDHADDVFYLTKDEIFSYVVGTATIQNLRDLVELRKKEYAEYEKGEDLPDRIETFGPVYCNNLHISADAPVIDENADPDLMSGLSCCPGVVRGKVKVILTPSDDMSLNGEILVAGRTDPGWVPLYPSASGLLIERGSILSHSAIVARELGLPAIVGINNITKKLKTGDEVEMNGAKGTIRIVNRA</sequence>
<dbReference type="PANTHER" id="PTHR43615">
    <property type="entry name" value="PHOSPHOENOLPYRUVATE SYNTHASE-RELATED"/>
    <property type="match status" value="1"/>
</dbReference>
<evidence type="ECO:0000313" key="3">
    <source>
        <dbReference type="EMBL" id="OGM05193.1"/>
    </source>
</evidence>
<protein>
    <recommendedName>
        <fullName evidence="5">Phosphoenolpyruvate synthase</fullName>
    </recommendedName>
</protein>
<comment type="caution">
    <text evidence="3">The sequence shown here is derived from an EMBL/GenBank/DDBJ whole genome shotgun (WGS) entry which is preliminary data.</text>
</comment>
<name>A0A1F7WQT5_9BACT</name>
<dbReference type="Gene3D" id="3.30.1490.20">
    <property type="entry name" value="ATP-grasp fold, A domain"/>
    <property type="match status" value="1"/>
</dbReference>
<feature type="domain" description="Pyruvate phosphate dikinase AMP/ATP-binding" evidence="2">
    <location>
        <begin position="2"/>
        <end position="304"/>
    </location>
</feature>
<dbReference type="InterPro" id="IPR013815">
    <property type="entry name" value="ATP_grasp_subdomain_1"/>
</dbReference>
<feature type="domain" description="PEP-utilising enzyme mobile" evidence="1">
    <location>
        <begin position="826"/>
        <end position="894"/>
    </location>
</feature>
<dbReference type="Pfam" id="PF00391">
    <property type="entry name" value="PEP-utilizers"/>
    <property type="match status" value="1"/>
</dbReference>
<dbReference type="EMBL" id="MGFH01000120">
    <property type="protein sequence ID" value="OGM05193.1"/>
    <property type="molecule type" value="Genomic_DNA"/>
</dbReference>
<dbReference type="SUPFAM" id="SSF52009">
    <property type="entry name" value="Phosphohistidine domain"/>
    <property type="match status" value="1"/>
</dbReference>
<dbReference type="InterPro" id="IPR036637">
    <property type="entry name" value="Phosphohistidine_dom_sf"/>
</dbReference>
<dbReference type="Gene3D" id="3.30.470.20">
    <property type="entry name" value="ATP-grasp fold, B domain"/>
    <property type="match status" value="1"/>
</dbReference>
<evidence type="ECO:0000259" key="2">
    <source>
        <dbReference type="Pfam" id="PF01326"/>
    </source>
</evidence>
<dbReference type="Proteomes" id="UP000178735">
    <property type="component" value="Unassembled WGS sequence"/>
</dbReference>
<dbReference type="GO" id="GO:0016301">
    <property type="term" value="F:kinase activity"/>
    <property type="evidence" value="ECO:0007669"/>
    <property type="project" value="InterPro"/>
</dbReference>
<dbReference type="Pfam" id="PF01326">
    <property type="entry name" value="PPDK_N"/>
    <property type="match status" value="1"/>
</dbReference>
<gene>
    <name evidence="3" type="ORF">A2008_07110</name>
</gene>
<dbReference type="InterPro" id="IPR002192">
    <property type="entry name" value="PPDK_AMP/ATP-bd"/>
</dbReference>
<accession>A0A1F7WQT5</accession>
<evidence type="ECO:0000259" key="1">
    <source>
        <dbReference type="Pfam" id="PF00391"/>
    </source>
</evidence>
<dbReference type="InterPro" id="IPR051549">
    <property type="entry name" value="PEP_Utilizing_Enz"/>
</dbReference>
<dbReference type="PROSITE" id="PS51257">
    <property type="entry name" value="PROKAR_LIPOPROTEIN"/>
    <property type="match status" value="1"/>
</dbReference>
<dbReference type="Gene3D" id="3.50.30.10">
    <property type="entry name" value="Phosphohistidine domain"/>
    <property type="match status" value="1"/>
</dbReference>
<dbReference type="SUPFAM" id="SSF56059">
    <property type="entry name" value="Glutathione synthetase ATP-binding domain-like"/>
    <property type="match status" value="1"/>
</dbReference>
<organism evidence="3 4">
    <name type="scientific">Candidatus Wallbacteria bacterium GWC2_49_35</name>
    <dbReference type="NCBI Taxonomy" id="1817813"/>
    <lineage>
        <taxon>Bacteria</taxon>
        <taxon>Candidatus Walliibacteriota</taxon>
    </lineage>
</organism>
<dbReference type="AlphaFoldDB" id="A0A1F7WQT5"/>
<dbReference type="STRING" id="1817813.A2008_07110"/>
<dbReference type="GO" id="GO:0005524">
    <property type="term" value="F:ATP binding"/>
    <property type="evidence" value="ECO:0007669"/>
    <property type="project" value="InterPro"/>
</dbReference>
<reference evidence="3 4" key="1">
    <citation type="journal article" date="2016" name="Nat. Commun.">
        <title>Thousands of microbial genomes shed light on interconnected biogeochemical processes in an aquifer system.</title>
        <authorList>
            <person name="Anantharaman K."/>
            <person name="Brown C.T."/>
            <person name="Hug L.A."/>
            <person name="Sharon I."/>
            <person name="Castelle C.J."/>
            <person name="Probst A.J."/>
            <person name="Thomas B.C."/>
            <person name="Singh A."/>
            <person name="Wilkins M.J."/>
            <person name="Karaoz U."/>
            <person name="Brodie E.L."/>
            <person name="Williams K.H."/>
            <person name="Hubbard S.S."/>
            <person name="Banfield J.F."/>
        </authorList>
    </citation>
    <scope>NUCLEOTIDE SEQUENCE [LARGE SCALE GENOMIC DNA]</scope>
</reference>